<evidence type="ECO:0000313" key="1">
    <source>
        <dbReference type="EMBL" id="GFT44497.1"/>
    </source>
</evidence>
<name>A0A8X6P265_NEPPI</name>
<dbReference type="Proteomes" id="UP000887013">
    <property type="component" value="Unassembled WGS sequence"/>
</dbReference>
<reference evidence="1" key="1">
    <citation type="submission" date="2020-08" db="EMBL/GenBank/DDBJ databases">
        <title>Multicomponent nature underlies the extraordinary mechanical properties of spider dragline silk.</title>
        <authorList>
            <person name="Kono N."/>
            <person name="Nakamura H."/>
            <person name="Mori M."/>
            <person name="Yoshida Y."/>
            <person name="Ohtoshi R."/>
            <person name="Malay A.D."/>
            <person name="Moran D.A.P."/>
            <person name="Tomita M."/>
            <person name="Numata K."/>
            <person name="Arakawa K."/>
        </authorList>
    </citation>
    <scope>NUCLEOTIDE SEQUENCE</scope>
</reference>
<proteinExistence type="predicted"/>
<dbReference type="EMBL" id="BMAW01110699">
    <property type="protein sequence ID" value="GFT44497.1"/>
    <property type="molecule type" value="Genomic_DNA"/>
</dbReference>
<comment type="caution">
    <text evidence="1">The sequence shown here is derived from an EMBL/GenBank/DDBJ whole genome shotgun (WGS) entry which is preliminary data.</text>
</comment>
<organism evidence="1 2">
    <name type="scientific">Nephila pilipes</name>
    <name type="common">Giant wood spider</name>
    <name type="synonym">Nephila maculata</name>
    <dbReference type="NCBI Taxonomy" id="299642"/>
    <lineage>
        <taxon>Eukaryota</taxon>
        <taxon>Metazoa</taxon>
        <taxon>Ecdysozoa</taxon>
        <taxon>Arthropoda</taxon>
        <taxon>Chelicerata</taxon>
        <taxon>Arachnida</taxon>
        <taxon>Araneae</taxon>
        <taxon>Araneomorphae</taxon>
        <taxon>Entelegynae</taxon>
        <taxon>Araneoidea</taxon>
        <taxon>Nephilidae</taxon>
        <taxon>Nephila</taxon>
    </lineage>
</organism>
<protein>
    <submittedName>
        <fullName evidence="1">Uncharacterized protein</fullName>
    </submittedName>
</protein>
<dbReference type="AlphaFoldDB" id="A0A8X6P265"/>
<accession>A0A8X6P265</accession>
<evidence type="ECO:0000313" key="2">
    <source>
        <dbReference type="Proteomes" id="UP000887013"/>
    </source>
</evidence>
<keyword evidence="2" id="KW-1185">Reference proteome</keyword>
<gene>
    <name evidence="1" type="ORF">NPIL_603681</name>
</gene>
<sequence length="76" mass="8981">MSTKSSIGIRRNRRGLLVDCVFRQMSWLQTVWLAALMTMKIGLERPAECFKKAWLDTLRTMKDGLERPEQCFRKVF</sequence>